<feature type="transmembrane region" description="Helical" evidence="13">
    <location>
        <begin position="51"/>
        <end position="70"/>
    </location>
</feature>
<protein>
    <submittedName>
        <fullName evidence="15">Cytochrome b</fullName>
    </submittedName>
</protein>
<accession>A0A372DPC2</accession>
<dbReference type="GO" id="GO:0046872">
    <property type="term" value="F:metal ion binding"/>
    <property type="evidence" value="ECO:0007669"/>
    <property type="project" value="UniProtKB-KW"/>
</dbReference>
<keyword evidence="5" id="KW-0349">Heme</keyword>
<comment type="subcellular location">
    <subcellularLocation>
        <location evidence="2">Cell membrane</location>
        <topology evidence="2">Multi-pass membrane protein</topology>
    </subcellularLocation>
</comment>
<evidence type="ECO:0000256" key="1">
    <source>
        <dbReference type="ARBA" id="ARBA00001970"/>
    </source>
</evidence>
<dbReference type="AlphaFoldDB" id="A0A372DPC2"/>
<evidence type="ECO:0000256" key="2">
    <source>
        <dbReference type="ARBA" id="ARBA00004651"/>
    </source>
</evidence>
<evidence type="ECO:0000313" key="16">
    <source>
        <dbReference type="Proteomes" id="UP000262917"/>
    </source>
</evidence>
<evidence type="ECO:0000259" key="14">
    <source>
        <dbReference type="Pfam" id="PF01292"/>
    </source>
</evidence>
<evidence type="ECO:0000256" key="9">
    <source>
        <dbReference type="ARBA" id="ARBA00022989"/>
    </source>
</evidence>
<evidence type="ECO:0000256" key="12">
    <source>
        <dbReference type="ARBA" id="ARBA00037975"/>
    </source>
</evidence>
<evidence type="ECO:0000256" key="5">
    <source>
        <dbReference type="ARBA" id="ARBA00022617"/>
    </source>
</evidence>
<dbReference type="InterPro" id="IPR052168">
    <property type="entry name" value="Cytochrome_b561_oxidase"/>
</dbReference>
<keyword evidence="8" id="KW-0249">Electron transport</keyword>
<evidence type="ECO:0000313" key="15">
    <source>
        <dbReference type="EMBL" id="RFP61396.1"/>
    </source>
</evidence>
<comment type="cofactor">
    <cofactor evidence="1">
        <name>heme b</name>
        <dbReference type="ChEBI" id="CHEBI:60344"/>
    </cofactor>
</comment>
<sequence length="179" mass="20404">MSVSVLPRYRPGLRRLHWLTAVLVAVAYVLIEQRNLFPRGSGERAAMMQGHYWTGLAIWLLLWWRLALRAGGATPPITPPLPGWQAGLSRLLHLALYAFLLAMPLLGLATAWTDDKPLYLPFTDFALPALLAPDKDLAHRLEDLHGSIGEAFYWVIGLHIVAALYHHWWRRDDTLRRML</sequence>
<feature type="transmembrane region" description="Helical" evidence="13">
    <location>
        <begin position="151"/>
        <end position="169"/>
    </location>
</feature>
<dbReference type="PANTHER" id="PTHR30529:SF3">
    <property type="entry name" value="CYTOCHROME B561 HOMOLOG 1"/>
    <property type="match status" value="1"/>
</dbReference>
<keyword evidence="10" id="KW-0408">Iron</keyword>
<dbReference type="RefSeq" id="WP_117201822.1">
    <property type="nucleotide sequence ID" value="NZ_JBHTBK010000010.1"/>
</dbReference>
<feature type="transmembrane region" description="Helical" evidence="13">
    <location>
        <begin position="91"/>
        <end position="112"/>
    </location>
</feature>
<feature type="transmembrane region" description="Helical" evidence="13">
    <location>
        <begin position="12"/>
        <end position="31"/>
    </location>
</feature>
<proteinExistence type="inferred from homology"/>
<evidence type="ECO:0000256" key="11">
    <source>
        <dbReference type="ARBA" id="ARBA00023136"/>
    </source>
</evidence>
<feature type="domain" description="Cytochrome b561 bacterial/Ni-hydrogenase" evidence="14">
    <location>
        <begin position="8"/>
        <end position="179"/>
    </location>
</feature>
<keyword evidence="7" id="KW-0479">Metal-binding</keyword>
<keyword evidence="9 13" id="KW-1133">Transmembrane helix</keyword>
<dbReference type="GO" id="GO:0020037">
    <property type="term" value="F:heme binding"/>
    <property type="evidence" value="ECO:0007669"/>
    <property type="project" value="TreeGrafter"/>
</dbReference>
<reference evidence="15 16" key="1">
    <citation type="submission" date="2018-08" db="EMBL/GenBank/DDBJ databases">
        <title>Lysobacter weifangensis sp. nov., a new member of the family 'Xanthomonadaceae', isolated from soil in a farmland.</title>
        <authorList>
            <person name="Zhao H."/>
        </authorList>
    </citation>
    <scope>NUCLEOTIDE SEQUENCE [LARGE SCALE GENOMIC DNA]</scope>
    <source>
        <strain evidence="15 16">WF-2</strain>
    </source>
</reference>
<dbReference type="Proteomes" id="UP000262917">
    <property type="component" value="Unassembled WGS sequence"/>
</dbReference>
<evidence type="ECO:0000256" key="8">
    <source>
        <dbReference type="ARBA" id="ARBA00022982"/>
    </source>
</evidence>
<evidence type="ECO:0000256" key="4">
    <source>
        <dbReference type="ARBA" id="ARBA00022475"/>
    </source>
</evidence>
<evidence type="ECO:0000256" key="3">
    <source>
        <dbReference type="ARBA" id="ARBA00022448"/>
    </source>
</evidence>
<dbReference type="EMBL" id="QVPD01000003">
    <property type="protein sequence ID" value="RFP61396.1"/>
    <property type="molecule type" value="Genomic_DNA"/>
</dbReference>
<name>A0A372DPC2_9GAMM</name>
<keyword evidence="16" id="KW-1185">Reference proteome</keyword>
<dbReference type="PANTHER" id="PTHR30529">
    <property type="entry name" value="CYTOCHROME B561"/>
    <property type="match status" value="1"/>
</dbReference>
<dbReference type="Pfam" id="PF01292">
    <property type="entry name" value="Ni_hydr_CYTB"/>
    <property type="match status" value="1"/>
</dbReference>
<comment type="similarity">
    <text evidence="12">Belongs to the cytochrome b561 family.</text>
</comment>
<dbReference type="InterPro" id="IPR016174">
    <property type="entry name" value="Di-haem_cyt_TM"/>
</dbReference>
<organism evidence="15 16">
    <name type="scientific">Cognatiluteimonas weifangensis</name>
    <dbReference type="NCBI Taxonomy" id="2303539"/>
    <lineage>
        <taxon>Bacteria</taxon>
        <taxon>Pseudomonadati</taxon>
        <taxon>Pseudomonadota</taxon>
        <taxon>Gammaproteobacteria</taxon>
        <taxon>Lysobacterales</taxon>
        <taxon>Lysobacteraceae</taxon>
        <taxon>Cognatiluteimonas</taxon>
    </lineage>
</organism>
<keyword evidence="4" id="KW-1003">Cell membrane</keyword>
<gene>
    <name evidence="15" type="ORF">D0Y53_03455</name>
</gene>
<evidence type="ECO:0000256" key="7">
    <source>
        <dbReference type="ARBA" id="ARBA00022723"/>
    </source>
</evidence>
<dbReference type="OrthoDB" id="8589936at2"/>
<keyword evidence="3" id="KW-0813">Transport</keyword>
<keyword evidence="11 13" id="KW-0472">Membrane</keyword>
<comment type="caution">
    <text evidence="15">The sequence shown here is derived from an EMBL/GenBank/DDBJ whole genome shotgun (WGS) entry which is preliminary data.</text>
</comment>
<dbReference type="GO" id="GO:0009055">
    <property type="term" value="F:electron transfer activity"/>
    <property type="evidence" value="ECO:0007669"/>
    <property type="project" value="InterPro"/>
</dbReference>
<evidence type="ECO:0000256" key="6">
    <source>
        <dbReference type="ARBA" id="ARBA00022692"/>
    </source>
</evidence>
<dbReference type="GO" id="GO:0022904">
    <property type="term" value="P:respiratory electron transport chain"/>
    <property type="evidence" value="ECO:0007669"/>
    <property type="project" value="InterPro"/>
</dbReference>
<evidence type="ECO:0000256" key="10">
    <source>
        <dbReference type="ARBA" id="ARBA00023004"/>
    </source>
</evidence>
<keyword evidence="6 13" id="KW-0812">Transmembrane</keyword>
<dbReference type="GO" id="GO:0005886">
    <property type="term" value="C:plasma membrane"/>
    <property type="evidence" value="ECO:0007669"/>
    <property type="project" value="UniProtKB-SubCell"/>
</dbReference>
<dbReference type="SUPFAM" id="SSF81342">
    <property type="entry name" value="Transmembrane di-heme cytochromes"/>
    <property type="match status" value="1"/>
</dbReference>
<evidence type="ECO:0000256" key="13">
    <source>
        <dbReference type="SAM" id="Phobius"/>
    </source>
</evidence>
<dbReference type="InterPro" id="IPR011577">
    <property type="entry name" value="Cyt_b561_bac/Ni-Hgenase"/>
</dbReference>